<comment type="similarity">
    <text evidence="1">Belongs to the MET18/MMS19 family.</text>
</comment>
<comment type="caution">
    <text evidence="3">The sequence shown here is derived from an EMBL/GenBank/DDBJ whole genome shotgun (WGS) entry which is preliminary data.</text>
</comment>
<proteinExistence type="inferred from homology"/>
<organism evidence="3 4">
    <name type="scientific">Liquidambar formosana</name>
    <name type="common">Formosan gum</name>
    <dbReference type="NCBI Taxonomy" id="63359"/>
    <lineage>
        <taxon>Eukaryota</taxon>
        <taxon>Viridiplantae</taxon>
        <taxon>Streptophyta</taxon>
        <taxon>Embryophyta</taxon>
        <taxon>Tracheophyta</taxon>
        <taxon>Spermatophyta</taxon>
        <taxon>Magnoliopsida</taxon>
        <taxon>eudicotyledons</taxon>
        <taxon>Gunneridae</taxon>
        <taxon>Pentapetalae</taxon>
        <taxon>Saxifragales</taxon>
        <taxon>Altingiaceae</taxon>
        <taxon>Liquidambar</taxon>
    </lineage>
</organism>
<dbReference type="EMBL" id="JBBPBK010000007">
    <property type="protein sequence ID" value="KAK9281071.1"/>
    <property type="molecule type" value="Genomic_DNA"/>
</dbReference>
<reference evidence="3 4" key="1">
    <citation type="journal article" date="2024" name="Plant J.">
        <title>Genome sequences and population genomics reveal climatic adaptation and genomic divergence between two closely related sweetgum species.</title>
        <authorList>
            <person name="Xu W.Q."/>
            <person name="Ren C.Q."/>
            <person name="Zhang X.Y."/>
            <person name="Comes H.P."/>
            <person name="Liu X.H."/>
            <person name="Li Y.G."/>
            <person name="Kettle C.J."/>
            <person name="Jalonen R."/>
            <person name="Gaisberger H."/>
            <person name="Ma Y.Z."/>
            <person name="Qiu Y.X."/>
        </authorList>
    </citation>
    <scope>NUCLEOTIDE SEQUENCE [LARGE SCALE GENOMIC DNA]</scope>
    <source>
        <strain evidence="3">Hangzhou</strain>
    </source>
</reference>
<dbReference type="PANTHER" id="PTHR12891">
    <property type="entry name" value="DNA REPAIR/TRANSCRIPTION PROTEIN MET18/MMS19"/>
    <property type="match status" value="1"/>
</dbReference>
<keyword evidence="1" id="KW-0234">DNA repair</keyword>
<feature type="domain" description="MMS19 N-terminal" evidence="2">
    <location>
        <begin position="46"/>
        <end position="338"/>
    </location>
</feature>
<dbReference type="InterPro" id="IPR016024">
    <property type="entry name" value="ARM-type_fold"/>
</dbReference>
<evidence type="ECO:0000256" key="1">
    <source>
        <dbReference type="RuleBase" id="RU367072"/>
    </source>
</evidence>
<dbReference type="GO" id="GO:0006281">
    <property type="term" value="P:DNA repair"/>
    <property type="evidence" value="ECO:0007669"/>
    <property type="project" value="UniProtKB-UniRule"/>
</dbReference>
<dbReference type="GO" id="GO:0097361">
    <property type="term" value="C:cytosolic [4Fe-4S] assembly targeting complex"/>
    <property type="evidence" value="ECO:0007669"/>
    <property type="project" value="UniProtKB-UniRule"/>
</dbReference>
<keyword evidence="4" id="KW-1185">Reference proteome</keyword>
<dbReference type="AlphaFoldDB" id="A0AAP0RT21"/>
<comment type="subcellular location">
    <subcellularLocation>
        <location evidence="1">Nucleus</location>
    </subcellularLocation>
</comment>
<keyword evidence="1" id="KW-0227">DNA damage</keyword>
<protein>
    <recommendedName>
        <fullName evidence="1">MMS19 nucleotide excision repair protein</fullName>
    </recommendedName>
</protein>
<dbReference type="GO" id="GO:0051604">
    <property type="term" value="P:protein maturation"/>
    <property type="evidence" value="ECO:0007669"/>
    <property type="project" value="UniProtKB-UniRule"/>
</dbReference>
<dbReference type="InterPro" id="IPR029240">
    <property type="entry name" value="MMS19_N"/>
</dbReference>
<dbReference type="InterPro" id="IPR039920">
    <property type="entry name" value="MMS19"/>
</dbReference>
<dbReference type="SUPFAM" id="SSF48371">
    <property type="entry name" value="ARM repeat"/>
    <property type="match status" value="1"/>
</dbReference>
<dbReference type="PANTHER" id="PTHR12891:SF0">
    <property type="entry name" value="MMS19 NUCLEOTIDE EXCISION REPAIR PROTEIN HOMOLOG"/>
    <property type="match status" value="1"/>
</dbReference>
<sequence>MAEPTQLIQHIESFVDSARSPTQQAASLDAVASLLKNDVLTIEIVVKEMGMYLTTTDNIIRSRGILLLAELLTCLASKPLDNATIHSLIGFFTDRLADWKALRGALVGCLVLLRRKSNDGVVTSTDARAVAQSYLQNLQVQSLGQHDRKAFSLESLDVDFIVFVTRLKSLVFYDARLSFQSYHVILLSSSWQQGDDLVYGICEAIDGEKDPQCLMLTFHIVEVLAQLFPDPLGPLASFAGDLFDILGCYFPIHFTHPKSEDIDVKRDDLSRALMLAFSSTPLFEPFAIPLLLEKLSSALPLAKVDSLKYLSNCTLKYGVDRMEKHAEAIWASLKTAIYALPEEPILSLMSESLDGMCFQENEIAKEALILLQKLILQNNDLFLSLIVGDEDINMIINHIDSFKSYNDIPLQSKQKLHAVGCILYVAAKASISSCNRVFESFFLRLMDTLGPSVRDSSGFCFRNDNHALSEKLNFGALYLSIEVRCWVQRYDCWHRRTHIKIYL</sequence>
<keyword evidence="1" id="KW-0539">Nucleus</keyword>
<accession>A0AAP0RT21</accession>
<evidence type="ECO:0000259" key="2">
    <source>
        <dbReference type="Pfam" id="PF14500"/>
    </source>
</evidence>
<name>A0AAP0RT21_LIQFO</name>
<dbReference type="GO" id="GO:0005634">
    <property type="term" value="C:nucleus"/>
    <property type="evidence" value="ECO:0007669"/>
    <property type="project" value="UniProtKB-SubCell"/>
</dbReference>
<dbReference type="Pfam" id="PF14500">
    <property type="entry name" value="MMS19_N"/>
    <property type="match status" value="1"/>
</dbReference>
<dbReference type="Proteomes" id="UP001415857">
    <property type="component" value="Unassembled WGS sequence"/>
</dbReference>
<dbReference type="GO" id="GO:0016226">
    <property type="term" value="P:iron-sulfur cluster assembly"/>
    <property type="evidence" value="ECO:0007669"/>
    <property type="project" value="UniProtKB-UniRule"/>
</dbReference>
<evidence type="ECO:0000313" key="4">
    <source>
        <dbReference type="Proteomes" id="UP001415857"/>
    </source>
</evidence>
<comment type="function">
    <text evidence="1">Key component of the cytosolic iron-sulfur protein assembly (CIA) complex, a multiprotein complex that mediates the incorporation of iron-sulfur cluster into apoproteins specifically involved in DNA metabolism and genomic integrity. In the CIA complex, MMS19 acts as an adapter between early-acting CIA components and a subset of cellular target iron-sulfur proteins.</text>
</comment>
<evidence type="ECO:0000313" key="3">
    <source>
        <dbReference type="EMBL" id="KAK9281071.1"/>
    </source>
</evidence>
<gene>
    <name evidence="3" type="ORF">L1049_003964</name>
</gene>